<dbReference type="SUPFAM" id="SSF143120">
    <property type="entry name" value="YefM-like"/>
    <property type="match status" value="1"/>
</dbReference>
<protein>
    <recommendedName>
        <fullName evidence="2">Antitoxin</fullName>
    </recommendedName>
</protein>
<evidence type="ECO:0000313" key="4">
    <source>
        <dbReference type="Proteomes" id="UP000034081"/>
    </source>
</evidence>
<dbReference type="AlphaFoldDB" id="A0A0G0L5I7"/>
<dbReference type="InterPro" id="IPR036165">
    <property type="entry name" value="YefM-like_sf"/>
</dbReference>
<dbReference type="Proteomes" id="UP000034081">
    <property type="component" value="Unassembled WGS sequence"/>
</dbReference>
<accession>A0A0G0L5I7</accession>
<comment type="similarity">
    <text evidence="1 2">Belongs to the phD/YefM antitoxin family.</text>
</comment>
<dbReference type="STRING" id="1618570.UT08_C0001G0163"/>
<dbReference type="InterPro" id="IPR006442">
    <property type="entry name" value="Antitoxin_Phd/YefM"/>
</dbReference>
<evidence type="ECO:0000313" key="3">
    <source>
        <dbReference type="EMBL" id="KKQ86297.1"/>
    </source>
</evidence>
<comment type="function">
    <text evidence="2">Antitoxin component of a type II toxin-antitoxin (TA) system.</text>
</comment>
<organism evidence="3 4">
    <name type="scientific">Candidatus Woesebacteria bacterium GW2011_GWB1_38_8</name>
    <dbReference type="NCBI Taxonomy" id="1618570"/>
    <lineage>
        <taxon>Bacteria</taxon>
        <taxon>Candidatus Woeseibacteriota</taxon>
    </lineage>
</organism>
<dbReference type="Pfam" id="PF02604">
    <property type="entry name" value="PhdYeFM_antitox"/>
    <property type="match status" value="1"/>
</dbReference>
<name>A0A0G0L5I7_9BACT</name>
<comment type="caution">
    <text evidence="3">The sequence shown here is derived from an EMBL/GenBank/DDBJ whole genome shotgun (WGS) entry which is preliminary data.</text>
</comment>
<dbReference type="EMBL" id="LBVL01000001">
    <property type="protein sequence ID" value="KKQ86297.1"/>
    <property type="molecule type" value="Genomic_DNA"/>
</dbReference>
<reference evidence="3 4" key="1">
    <citation type="journal article" date="2015" name="Nature">
        <title>rRNA introns, odd ribosomes, and small enigmatic genomes across a large radiation of phyla.</title>
        <authorList>
            <person name="Brown C.T."/>
            <person name="Hug L.A."/>
            <person name="Thomas B.C."/>
            <person name="Sharon I."/>
            <person name="Castelle C.J."/>
            <person name="Singh A."/>
            <person name="Wilkins M.J."/>
            <person name="Williams K.H."/>
            <person name="Banfield J.F."/>
        </authorList>
    </citation>
    <scope>NUCLEOTIDE SEQUENCE [LARGE SCALE GENOMIC DNA]</scope>
</reference>
<proteinExistence type="inferred from homology"/>
<gene>
    <name evidence="3" type="ORF">UT08_C0001G0163</name>
</gene>
<sequence length="81" mass="9292">MYIVSATVLRNNLSEAIKEAKKKDYLLIAKRGKITSALVDVDLFEDLLALKDKNYLKSIKKAREEYEKGEIFSHVEVFGEI</sequence>
<evidence type="ECO:0000256" key="1">
    <source>
        <dbReference type="ARBA" id="ARBA00009981"/>
    </source>
</evidence>
<evidence type="ECO:0000256" key="2">
    <source>
        <dbReference type="RuleBase" id="RU362080"/>
    </source>
</evidence>
<dbReference type="NCBIfam" id="TIGR01552">
    <property type="entry name" value="phd_fam"/>
    <property type="match status" value="1"/>
</dbReference>